<dbReference type="Proteomes" id="UP000789396">
    <property type="component" value="Unassembled WGS sequence"/>
</dbReference>
<dbReference type="AlphaFoldDB" id="A0A9N9ICA8"/>
<evidence type="ECO:0000313" key="1">
    <source>
        <dbReference type="EMBL" id="CAG8729593.1"/>
    </source>
</evidence>
<organism evidence="1 2">
    <name type="scientific">Racocetra fulgida</name>
    <dbReference type="NCBI Taxonomy" id="60492"/>
    <lineage>
        <taxon>Eukaryota</taxon>
        <taxon>Fungi</taxon>
        <taxon>Fungi incertae sedis</taxon>
        <taxon>Mucoromycota</taxon>
        <taxon>Glomeromycotina</taxon>
        <taxon>Glomeromycetes</taxon>
        <taxon>Diversisporales</taxon>
        <taxon>Gigasporaceae</taxon>
        <taxon>Racocetra</taxon>
    </lineage>
</organism>
<proteinExistence type="predicted"/>
<dbReference type="OrthoDB" id="2386547at2759"/>
<comment type="caution">
    <text evidence="1">The sequence shown here is derived from an EMBL/GenBank/DDBJ whole genome shotgun (WGS) entry which is preliminary data.</text>
</comment>
<accession>A0A9N9ICA8</accession>
<gene>
    <name evidence="1" type="ORF">RFULGI_LOCUS12026</name>
</gene>
<feature type="non-terminal residue" evidence="1">
    <location>
        <position position="75"/>
    </location>
</feature>
<keyword evidence="2" id="KW-1185">Reference proteome</keyword>
<sequence length="75" mass="8891">MSGFDIATILDKKNRALPKPFNIRPGFDMKYVKSYILNYTGSYGNKLNQVFNNERWFDNLSTIKHNETPFQWSLR</sequence>
<evidence type="ECO:0000313" key="2">
    <source>
        <dbReference type="Proteomes" id="UP000789396"/>
    </source>
</evidence>
<name>A0A9N9ICA8_9GLOM</name>
<protein>
    <submittedName>
        <fullName evidence="1">5519_t:CDS:1</fullName>
    </submittedName>
</protein>
<reference evidence="1" key="1">
    <citation type="submission" date="2021-06" db="EMBL/GenBank/DDBJ databases">
        <authorList>
            <person name="Kallberg Y."/>
            <person name="Tangrot J."/>
            <person name="Rosling A."/>
        </authorList>
    </citation>
    <scope>NUCLEOTIDE SEQUENCE</scope>
    <source>
        <strain evidence="1">IN212</strain>
    </source>
</reference>
<dbReference type="EMBL" id="CAJVPZ010027865">
    <property type="protein sequence ID" value="CAG8729593.1"/>
    <property type="molecule type" value="Genomic_DNA"/>
</dbReference>